<evidence type="ECO:0000256" key="15">
    <source>
        <dbReference type="ARBA" id="ARBA00023306"/>
    </source>
</evidence>
<feature type="active site" evidence="19">
    <location>
        <position position="312"/>
    </location>
</feature>
<evidence type="ECO:0000256" key="6">
    <source>
        <dbReference type="ARBA" id="ARBA00015188"/>
    </source>
</evidence>
<gene>
    <name evidence="19" type="primary">murB</name>
    <name evidence="21" type="ORF">Ga0123461_0421</name>
</gene>
<evidence type="ECO:0000256" key="17">
    <source>
        <dbReference type="ARBA" id="ARBA00031026"/>
    </source>
</evidence>
<dbReference type="InterPro" id="IPR006094">
    <property type="entry name" value="Oxid_FAD_bind_N"/>
</dbReference>
<dbReference type="Pfam" id="PF01565">
    <property type="entry name" value="FAD_binding_4"/>
    <property type="match status" value="1"/>
</dbReference>
<dbReference type="PROSITE" id="PS51387">
    <property type="entry name" value="FAD_PCMH"/>
    <property type="match status" value="1"/>
</dbReference>
<dbReference type="GO" id="GO:0008360">
    <property type="term" value="P:regulation of cell shape"/>
    <property type="evidence" value="ECO:0007669"/>
    <property type="project" value="UniProtKB-KW"/>
</dbReference>
<dbReference type="Proteomes" id="UP000231701">
    <property type="component" value="Chromosome"/>
</dbReference>
<reference evidence="21 22" key="1">
    <citation type="submission" date="2016-12" db="EMBL/GenBank/DDBJ databases">
        <title>Isolation and genomic insights into novel planktonic Zetaproteobacteria from stratified waters of the Chesapeake Bay.</title>
        <authorList>
            <person name="McAllister S.M."/>
            <person name="Kato S."/>
            <person name="Chan C.S."/>
            <person name="Chiu B.K."/>
            <person name="Field E.K."/>
        </authorList>
    </citation>
    <scope>NUCLEOTIDE SEQUENCE [LARGE SCALE GENOMIC DNA]</scope>
    <source>
        <strain evidence="21 22">CP-5</strain>
    </source>
</reference>
<keyword evidence="8 19" id="KW-0132">Cell division</keyword>
<comment type="pathway">
    <text evidence="4 19">Cell wall biogenesis; peptidoglycan biosynthesis.</text>
</comment>
<keyword evidence="9 19" id="KW-0285">Flavoprotein</keyword>
<dbReference type="InterPro" id="IPR011601">
    <property type="entry name" value="MurB_C"/>
</dbReference>
<feature type="active site" evidence="19">
    <location>
        <position position="193"/>
    </location>
</feature>
<evidence type="ECO:0000256" key="18">
    <source>
        <dbReference type="ARBA" id="ARBA00048914"/>
    </source>
</evidence>
<evidence type="ECO:0000259" key="20">
    <source>
        <dbReference type="PROSITE" id="PS51387"/>
    </source>
</evidence>
<evidence type="ECO:0000313" key="22">
    <source>
        <dbReference type="Proteomes" id="UP000231701"/>
    </source>
</evidence>
<dbReference type="RefSeq" id="WP_232710295.1">
    <property type="nucleotide sequence ID" value="NZ_CP018799.1"/>
</dbReference>
<dbReference type="Gene3D" id="3.90.78.10">
    <property type="entry name" value="UDP-N-acetylenolpyruvoylglucosamine reductase, C-terminal domain"/>
    <property type="match status" value="1"/>
</dbReference>
<keyword evidence="16 19" id="KW-0961">Cell wall biogenesis/degradation</keyword>
<evidence type="ECO:0000256" key="8">
    <source>
        <dbReference type="ARBA" id="ARBA00022618"/>
    </source>
</evidence>
<dbReference type="InterPro" id="IPR016167">
    <property type="entry name" value="FAD-bd_PCMH_sub1"/>
</dbReference>
<comment type="catalytic activity">
    <reaction evidence="18 19">
        <text>UDP-N-acetyl-alpha-D-muramate + NADP(+) = UDP-N-acetyl-3-O-(1-carboxyvinyl)-alpha-D-glucosamine + NADPH + H(+)</text>
        <dbReference type="Rhea" id="RHEA:12248"/>
        <dbReference type="ChEBI" id="CHEBI:15378"/>
        <dbReference type="ChEBI" id="CHEBI:57783"/>
        <dbReference type="ChEBI" id="CHEBI:58349"/>
        <dbReference type="ChEBI" id="CHEBI:68483"/>
        <dbReference type="ChEBI" id="CHEBI:70757"/>
        <dbReference type="EC" id="1.3.1.98"/>
    </reaction>
</comment>
<dbReference type="AlphaFoldDB" id="A0A2K8KW49"/>
<dbReference type="Gene3D" id="3.30.465.10">
    <property type="match status" value="1"/>
</dbReference>
<keyword evidence="12 19" id="KW-0133">Cell shape</keyword>
<evidence type="ECO:0000256" key="7">
    <source>
        <dbReference type="ARBA" id="ARBA00022490"/>
    </source>
</evidence>
<dbReference type="InterPro" id="IPR036635">
    <property type="entry name" value="MurB_C_sf"/>
</dbReference>
<dbReference type="PANTHER" id="PTHR21071">
    <property type="entry name" value="UDP-N-ACETYLENOLPYRUVOYLGLUCOSAMINE REDUCTASE"/>
    <property type="match status" value="1"/>
</dbReference>
<evidence type="ECO:0000256" key="13">
    <source>
        <dbReference type="ARBA" id="ARBA00022984"/>
    </source>
</evidence>
<dbReference type="Gene3D" id="3.30.43.10">
    <property type="entry name" value="Uridine Diphospho-n-acetylenolpyruvylglucosamine Reductase, domain 2"/>
    <property type="match status" value="1"/>
</dbReference>
<evidence type="ECO:0000256" key="16">
    <source>
        <dbReference type="ARBA" id="ARBA00023316"/>
    </source>
</evidence>
<dbReference type="GO" id="GO:0005829">
    <property type="term" value="C:cytosol"/>
    <property type="evidence" value="ECO:0007669"/>
    <property type="project" value="TreeGrafter"/>
</dbReference>
<dbReference type="InterPro" id="IPR003170">
    <property type="entry name" value="MurB"/>
</dbReference>
<dbReference type="HAMAP" id="MF_00037">
    <property type="entry name" value="MurB"/>
    <property type="match status" value="1"/>
</dbReference>
<keyword evidence="7 19" id="KW-0963">Cytoplasm</keyword>
<comment type="function">
    <text evidence="2 19">Cell wall formation.</text>
</comment>
<dbReference type="GO" id="GO:0071555">
    <property type="term" value="P:cell wall organization"/>
    <property type="evidence" value="ECO:0007669"/>
    <property type="project" value="UniProtKB-KW"/>
</dbReference>
<keyword evidence="11 19" id="KW-0521">NADP</keyword>
<keyword evidence="22" id="KW-1185">Reference proteome</keyword>
<dbReference type="GO" id="GO:0071949">
    <property type="term" value="F:FAD binding"/>
    <property type="evidence" value="ECO:0007669"/>
    <property type="project" value="InterPro"/>
</dbReference>
<proteinExistence type="inferred from homology"/>
<dbReference type="GO" id="GO:0051301">
    <property type="term" value="P:cell division"/>
    <property type="evidence" value="ECO:0007669"/>
    <property type="project" value="UniProtKB-KW"/>
</dbReference>
<dbReference type="GO" id="GO:0008762">
    <property type="term" value="F:UDP-N-acetylmuramate dehydrogenase activity"/>
    <property type="evidence" value="ECO:0007669"/>
    <property type="project" value="UniProtKB-UniRule"/>
</dbReference>
<evidence type="ECO:0000256" key="5">
    <source>
        <dbReference type="ARBA" id="ARBA00012518"/>
    </source>
</evidence>
<dbReference type="InterPro" id="IPR036318">
    <property type="entry name" value="FAD-bd_PCMH-like_sf"/>
</dbReference>
<evidence type="ECO:0000256" key="10">
    <source>
        <dbReference type="ARBA" id="ARBA00022827"/>
    </source>
</evidence>
<evidence type="ECO:0000313" key="21">
    <source>
        <dbReference type="EMBL" id="ATX78862.1"/>
    </source>
</evidence>
<dbReference type="InterPro" id="IPR016166">
    <property type="entry name" value="FAD-bd_PCMH"/>
</dbReference>
<sequence>MNGSLMNADILPGTESDMDQGANDETWFIPLAGLGSLRENEPMARHTTLGVGGPARWFFRPEDRAALASAVALCPESISILPLGRGSNMLVPDIGIYALVIDLSELNAFHIEGCLVHAEAGVRMSRFARQCAEHGLSGCEFMATVPGDVGGGVAMNAGCFSQQVSDSLSHIEVMLRSGEVVEIDAKSLEMSYRHTELPEQGVVVSACFELRPDHPDQIRERMRTMRSRRSSTQPLSQPNCGSVFKNPENDHAARLIEAAGLKGYSIGGARISDQHANFIVNEGEASSADIVELIQRAQRVVKEKFEIELEPEVRMVGEWM</sequence>
<dbReference type="EC" id="1.3.1.98" evidence="5 19"/>
<dbReference type="SUPFAM" id="SSF56194">
    <property type="entry name" value="Uridine diphospho-N-Acetylenolpyruvylglucosamine reductase, MurB, C-terminal domain"/>
    <property type="match status" value="1"/>
</dbReference>
<dbReference type="GO" id="GO:0009252">
    <property type="term" value="P:peptidoglycan biosynthetic process"/>
    <property type="evidence" value="ECO:0007669"/>
    <property type="project" value="UniProtKB-UniRule"/>
</dbReference>
<evidence type="ECO:0000256" key="9">
    <source>
        <dbReference type="ARBA" id="ARBA00022630"/>
    </source>
</evidence>
<accession>A0A2K8KW49</accession>
<feature type="domain" description="FAD-binding PCMH-type" evidence="20">
    <location>
        <begin position="50"/>
        <end position="213"/>
    </location>
</feature>
<evidence type="ECO:0000256" key="14">
    <source>
        <dbReference type="ARBA" id="ARBA00023002"/>
    </source>
</evidence>
<evidence type="ECO:0000256" key="12">
    <source>
        <dbReference type="ARBA" id="ARBA00022960"/>
    </source>
</evidence>
<name>A0A2K8KW49_MARES</name>
<dbReference type="InterPro" id="IPR016169">
    <property type="entry name" value="FAD-bd_PCMH_sub2"/>
</dbReference>
<dbReference type="NCBIfam" id="TIGR00179">
    <property type="entry name" value="murB"/>
    <property type="match status" value="1"/>
</dbReference>
<dbReference type="SUPFAM" id="SSF56176">
    <property type="entry name" value="FAD-binding/transporter-associated domain-like"/>
    <property type="match status" value="1"/>
</dbReference>
<evidence type="ECO:0000256" key="4">
    <source>
        <dbReference type="ARBA" id="ARBA00004752"/>
    </source>
</evidence>
<keyword evidence="14 19" id="KW-0560">Oxidoreductase</keyword>
<evidence type="ECO:0000256" key="19">
    <source>
        <dbReference type="HAMAP-Rule" id="MF_00037"/>
    </source>
</evidence>
<feature type="active site" description="Proton donor" evidence="19">
    <location>
        <position position="242"/>
    </location>
</feature>
<comment type="subcellular location">
    <subcellularLocation>
        <location evidence="3 19">Cytoplasm</location>
    </subcellularLocation>
</comment>
<evidence type="ECO:0000256" key="2">
    <source>
        <dbReference type="ARBA" id="ARBA00003921"/>
    </source>
</evidence>
<keyword evidence="13 19" id="KW-0573">Peptidoglycan synthesis</keyword>
<dbReference type="UniPathway" id="UPA00219"/>
<evidence type="ECO:0000256" key="1">
    <source>
        <dbReference type="ARBA" id="ARBA00001974"/>
    </source>
</evidence>
<organism evidence="21 22">
    <name type="scientific">Mariprofundus aestuarium</name>
    <dbReference type="NCBI Taxonomy" id="1921086"/>
    <lineage>
        <taxon>Bacteria</taxon>
        <taxon>Pseudomonadati</taxon>
        <taxon>Pseudomonadota</taxon>
        <taxon>Candidatius Mariprofundia</taxon>
        <taxon>Mariprofundales</taxon>
        <taxon>Mariprofundaceae</taxon>
        <taxon>Mariprofundus</taxon>
    </lineage>
</organism>
<dbReference type="EMBL" id="CP018799">
    <property type="protein sequence ID" value="ATX78862.1"/>
    <property type="molecule type" value="Genomic_DNA"/>
</dbReference>
<dbReference type="NCBIfam" id="NF010480">
    <property type="entry name" value="PRK13905.1"/>
    <property type="match status" value="1"/>
</dbReference>
<keyword evidence="10 19" id="KW-0274">FAD</keyword>
<dbReference type="KEGG" id="maes:Ga0123461_0421"/>
<keyword evidence="15 19" id="KW-0131">Cell cycle</keyword>
<dbReference type="Pfam" id="PF02873">
    <property type="entry name" value="MurB_C"/>
    <property type="match status" value="1"/>
</dbReference>
<evidence type="ECO:0000256" key="11">
    <source>
        <dbReference type="ARBA" id="ARBA00022857"/>
    </source>
</evidence>
<comment type="cofactor">
    <cofactor evidence="1 19">
        <name>FAD</name>
        <dbReference type="ChEBI" id="CHEBI:57692"/>
    </cofactor>
</comment>
<dbReference type="PANTHER" id="PTHR21071:SF4">
    <property type="entry name" value="UDP-N-ACETYLENOLPYRUVOYLGLUCOSAMINE REDUCTASE"/>
    <property type="match status" value="1"/>
</dbReference>
<evidence type="ECO:0000256" key="3">
    <source>
        <dbReference type="ARBA" id="ARBA00004496"/>
    </source>
</evidence>
<protein>
    <recommendedName>
        <fullName evidence="6 19">UDP-N-acetylenolpyruvoylglucosamine reductase</fullName>
        <ecNumber evidence="5 19">1.3.1.98</ecNumber>
    </recommendedName>
    <alternativeName>
        <fullName evidence="17 19">UDP-N-acetylmuramate dehydrogenase</fullName>
    </alternativeName>
</protein>
<comment type="similarity">
    <text evidence="19">Belongs to the MurB family.</text>
</comment>